<organism evidence="3 6">
    <name type="scientific">Methanococcus maripaludis</name>
    <name type="common">Methanococcus deltae</name>
    <dbReference type="NCBI Taxonomy" id="39152"/>
    <lineage>
        <taxon>Archaea</taxon>
        <taxon>Methanobacteriati</taxon>
        <taxon>Methanobacteriota</taxon>
        <taxon>Methanomada group</taxon>
        <taxon>Methanococci</taxon>
        <taxon>Methanococcales</taxon>
        <taxon>Methanococcaceae</taxon>
        <taxon>Methanococcus</taxon>
    </lineage>
</organism>
<name>A0A2L1C9U0_METMI</name>
<dbReference type="Proteomes" id="UP000239462">
    <property type="component" value="Chromosome"/>
</dbReference>
<reference evidence="6" key="1">
    <citation type="journal article" date="2018" name="Genome Announc.">
        <title>Complete Genome Sequence of the Methanococcus maripaludis Type Strain JJ (DSM 2067), a Model for Selenoprotein Synthesis in Archaea.</title>
        <authorList>
            <person name="Poehlein A."/>
            <person name="Heym D."/>
            <person name="Quitzke V."/>
            <person name="Fersch J."/>
            <person name="Daniel R."/>
            <person name="Rother M."/>
        </authorList>
    </citation>
    <scope>NUCLEOTIDE SEQUENCE [LARGE SCALE GENOMIC DNA]</scope>
    <source>
        <strain evidence="6">DSM 2067</strain>
    </source>
</reference>
<dbReference type="NCBIfam" id="NF040772">
    <property type="entry name" value="double_cubane"/>
    <property type="match status" value="1"/>
</dbReference>
<feature type="coiled-coil region" evidence="2">
    <location>
        <begin position="134"/>
        <end position="174"/>
    </location>
</feature>
<dbReference type="AlphaFoldDB" id="A0A2L1C9U0"/>
<evidence type="ECO:0000313" key="5">
    <source>
        <dbReference type="EMBL" id="MBB6497396.1"/>
    </source>
</evidence>
<dbReference type="EMBL" id="JACHED010000003">
    <property type="protein sequence ID" value="MBB6497396.1"/>
    <property type="molecule type" value="Genomic_DNA"/>
</dbReference>
<dbReference type="Proteomes" id="UP000590564">
    <property type="component" value="Unassembled WGS sequence"/>
</dbReference>
<keyword evidence="3" id="KW-0456">Lyase</keyword>
<dbReference type="Gene3D" id="1.20.1270.370">
    <property type="match status" value="1"/>
</dbReference>
<protein>
    <submittedName>
        <fullName evidence="4">Benzoyl-CoA reductase/2-hydroxyglutaryl-CoA dehydratase subunit BcrC/BadD/HgdB</fullName>
    </submittedName>
    <submittedName>
        <fullName evidence="3">R-phenyllactate dehydratase beta subunit</fullName>
        <ecNumber evidence="3">4.2.1.-</ecNumber>
    </submittedName>
</protein>
<keyword evidence="2" id="KW-0175">Coiled coil</keyword>
<evidence type="ECO:0000313" key="4">
    <source>
        <dbReference type="EMBL" id="MBA2864546.1"/>
    </source>
</evidence>
<dbReference type="Proteomes" id="UP000567099">
    <property type="component" value="Unassembled WGS sequence"/>
</dbReference>
<evidence type="ECO:0000313" key="8">
    <source>
        <dbReference type="Proteomes" id="UP000590564"/>
    </source>
</evidence>
<dbReference type="GO" id="GO:0016829">
    <property type="term" value="F:lyase activity"/>
    <property type="evidence" value="ECO:0007669"/>
    <property type="project" value="UniProtKB-KW"/>
</dbReference>
<reference evidence="3" key="2">
    <citation type="submission" date="2018-02" db="EMBL/GenBank/DDBJ databases">
        <title>Complete genome sequence of the Methanococcus maripaludis type strain JJ (DSM 2067), a model for selenoprotein synthesis in Archaea.</title>
        <authorList>
            <person name="Poehlein A."/>
            <person name="Heym D."/>
            <person name="Quitzke V."/>
            <person name="Fersch J."/>
            <person name="Daniel R."/>
            <person name="Rother M."/>
        </authorList>
    </citation>
    <scope>NUCLEOTIDE SEQUENCE [LARGE SCALE GENOMIC DNA]</scope>
    <source>
        <strain evidence="3">DSM 2067</strain>
    </source>
</reference>
<dbReference type="GeneID" id="36101800"/>
<dbReference type="KEGG" id="mmad:MMJJ_07100"/>
<evidence type="ECO:0000256" key="1">
    <source>
        <dbReference type="ARBA" id="ARBA00005806"/>
    </source>
</evidence>
<gene>
    <name evidence="3" type="primary">fldC_2</name>
    <name evidence="4" type="ORF">HNP94_001568</name>
    <name evidence="5" type="ORF">HNP96_001439</name>
    <name evidence="3" type="ORF">MMJJ_07100</name>
</gene>
<evidence type="ECO:0000256" key="2">
    <source>
        <dbReference type="SAM" id="Coils"/>
    </source>
</evidence>
<dbReference type="Gene3D" id="3.40.50.11890">
    <property type="match status" value="1"/>
</dbReference>
<dbReference type="EC" id="4.2.1.-" evidence="3"/>
<dbReference type="EMBL" id="CP026606">
    <property type="protein sequence ID" value="AVB76124.1"/>
    <property type="molecule type" value="Genomic_DNA"/>
</dbReference>
<reference evidence="4 7" key="3">
    <citation type="submission" date="2020-07" db="EMBL/GenBank/DDBJ databases">
        <title>Genomic Encyclopedia of Type Strains, Phase IV (KMG-V): Genome sequencing to study the core and pangenomes of soil and plant-associated prokaryotes.</title>
        <authorList>
            <person name="Whitman W."/>
        </authorList>
    </citation>
    <scope>NUCLEOTIDE SEQUENCE [LARGE SCALE GENOMIC DNA]</scope>
    <source>
        <strain evidence="4 7">C13</strain>
        <strain evidence="5 8">D1</strain>
    </source>
</reference>
<dbReference type="PANTHER" id="PTHR30548">
    <property type="entry name" value="2-HYDROXYGLUTARYL-COA DEHYDRATASE, D-COMPONENT-RELATED"/>
    <property type="match status" value="1"/>
</dbReference>
<evidence type="ECO:0000313" key="7">
    <source>
        <dbReference type="Proteomes" id="UP000567099"/>
    </source>
</evidence>
<dbReference type="PANTHER" id="PTHR30548:SF1">
    <property type="entry name" value="DEHYDRATASE SUBUNIT MJ0007-RELATED"/>
    <property type="match status" value="1"/>
</dbReference>
<dbReference type="EMBL" id="JACDUO010000002">
    <property type="protein sequence ID" value="MBA2864546.1"/>
    <property type="molecule type" value="Genomic_DNA"/>
</dbReference>
<dbReference type="RefSeq" id="WP_104837712.1">
    <property type="nucleotide sequence ID" value="NZ_CP026606.1"/>
</dbReference>
<sequence>MEELKSIKKISEAFAGRKNELYGQKDEGRKVFGLFCTFVPTELILAANAVPVGLCGGKESTIPSAEEILPRNICPLIKSSFGFKKDKACPYIEASDVIIGETTCDGKKKMFEHLAEMTKLHIMQLPHFRDDRSAKLWLAEVEELKKLIEEETGNEITEEKLKEAIDKVNNVRKLFYKIYELRANNPSPINGKDSLKLFQLSYLLDINTIESVLEDLVEELEERVKKGEGYSGKRILIAGCPMVAGNTKIPELIEDTGAVVVGEESCTGTRQYENYVEGYTIEKLADRYFKIPCACKFSNEERIERIKELVKEQNADGVVYYTLQYCHTFNVEGALIEKELKKAGIPIIRVETDYSESDKEQLKTRIEAFVEMI</sequence>
<comment type="similarity">
    <text evidence="1">Belongs to the FldB/FldC dehydratase alpha/beta subunit family.</text>
</comment>
<evidence type="ECO:0000313" key="3">
    <source>
        <dbReference type="EMBL" id="AVB76124.1"/>
    </source>
</evidence>
<proteinExistence type="inferred from homology"/>
<accession>A0A2L1C9U0</accession>
<evidence type="ECO:0000313" key="6">
    <source>
        <dbReference type="Proteomes" id="UP000239462"/>
    </source>
</evidence>
<dbReference type="InterPro" id="IPR010327">
    <property type="entry name" value="FldB/FldC_alpha/beta"/>
</dbReference>
<dbReference type="Gene3D" id="3.40.50.11900">
    <property type="match status" value="1"/>
</dbReference>
<dbReference type="Pfam" id="PF06050">
    <property type="entry name" value="HGD-D"/>
    <property type="match status" value="1"/>
</dbReference>
<dbReference type="InterPro" id="IPR047678">
    <property type="entry name" value="YjiM-like"/>
</dbReference>